<reference evidence="1" key="2">
    <citation type="submission" date="2020-11" db="EMBL/GenBank/DDBJ databases">
        <authorList>
            <person name="McCartney M.A."/>
            <person name="Auch B."/>
            <person name="Kono T."/>
            <person name="Mallez S."/>
            <person name="Becker A."/>
            <person name="Gohl D.M."/>
            <person name="Silverstein K.A.T."/>
            <person name="Koren S."/>
            <person name="Bechman K.B."/>
            <person name="Herman A."/>
            <person name="Abrahante J.E."/>
            <person name="Garbe J."/>
        </authorList>
    </citation>
    <scope>NUCLEOTIDE SEQUENCE</scope>
    <source>
        <strain evidence="1">Duluth1</strain>
        <tissue evidence="1">Whole animal</tissue>
    </source>
</reference>
<reference evidence="1" key="1">
    <citation type="journal article" date="2019" name="bioRxiv">
        <title>The Genome of the Zebra Mussel, Dreissena polymorpha: A Resource for Invasive Species Research.</title>
        <authorList>
            <person name="McCartney M.A."/>
            <person name="Auch B."/>
            <person name="Kono T."/>
            <person name="Mallez S."/>
            <person name="Zhang Y."/>
            <person name="Obille A."/>
            <person name="Becker A."/>
            <person name="Abrahante J.E."/>
            <person name="Garbe J."/>
            <person name="Badalamenti J.P."/>
            <person name="Herman A."/>
            <person name="Mangelson H."/>
            <person name="Liachko I."/>
            <person name="Sullivan S."/>
            <person name="Sone E.D."/>
            <person name="Koren S."/>
            <person name="Silverstein K.A.T."/>
            <person name="Beckman K.B."/>
            <person name="Gohl D.M."/>
        </authorList>
    </citation>
    <scope>NUCLEOTIDE SEQUENCE</scope>
    <source>
        <strain evidence="1">Duluth1</strain>
        <tissue evidence="1">Whole animal</tissue>
    </source>
</reference>
<sequence>MAGSGLRHSTSELAGSFCPLACHCRSAETHSKASTSSLFQPGQSVPSRLWLGYKFKSPTWSIKVPRHPRLWLRLNLQEVERLMLVLKY</sequence>
<evidence type="ECO:0000313" key="2">
    <source>
        <dbReference type="Proteomes" id="UP000828390"/>
    </source>
</evidence>
<dbReference type="AlphaFoldDB" id="A0A9D4HHK3"/>
<gene>
    <name evidence="1" type="ORF">DPMN_061870</name>
</gene>
<proteinExistence type="predicted"/>
<name>A0A9D4HHK3_DREPO</name>
<organism evidence="1 2">
    <name type="scientific">Dreissena polymorpha</name>
    <name type="common">Zebra mussel</name>
    <name type="synonym">Mytilus polymorpha</name>
    <dbReference type="NCBI Taxonomy" id="45954"/>
    <lineage>
        <taxon>Eukaryota</taxon>
        <taxon>Metazoa</taxon>
        <taxon>Spiralia</taxon>
        <taxon>Lophotrochozoa</taxon>
        <taxon>Mollusca</taxon>
        <taxon>Bivalvia</taxon>
        <taxon>Autobranchia</taxon>
        <taxon>Heteroconchia</taxon>
        <taxon>Euheterodonta</taxon>
        <taxon>Imparidentia</taxon>
        <taxon>Neoheterodontei</taxon>
        <taxon>Myida</taxon>
        <taxon>Dreissenoidea</taxon>
        <taxon>Dreissenidae</taxon>
        <taxon>Dreissena</taxon>
    </lineage>
</organism>
<protein>
    <submittedName>
        <fullName evidence="1">Uncharacterized protein</fullName>
    </submittedName>
</protein>
<accession>A0A9D4HHK3</accession>
<comment type="caution">
    <text evidence="1">The sequence shown here is derived from an EMBL/GenBank/DDBJ whole genome shotgun (WGS) entry which is preliminary data.</text>
</comment>
<dbReference type="Proteomes" id="UP000828390">
    <property type="component" value="Unassembled WGS sequence"/>
</dbReference>
<dbReference type="EMBL" id="JAIWYP010000013">
    <property type="protein sequence ID" value="KAH3719042.1"/>
    <property type="molecule type" value="Genomic_DNA"/>
</dbReference>
<evidence type="ECO:0000313" key="1">
    <source>
        <dbReference type="EMBL" id="KAH3719042.1"/>
    </source>
</evidence>
<keyword evidence="2" id="KW-1185">Reference proteome</keyword>